<protein>
    <submittedName>
        <fullName evidence="9">CXXC-type zinc finger protein 1</fullName>
    </submittedName>
</protein>
<dbReference type="OrthoDB" id="419183at2759"/>
<evidence type="ECO:0000313" key="8">
    <source>
        <dbReference type="Proteomes" id="UP000267096"/>
    </source>
</evidence>
<dbReference type="GO" id="GO:0045893">
    <property type="term" value="P:positive regulation of DNA-templated transcription"/>
    <property type="evidence" value="ECO:0007669"/>
    <property type="project" value="TreeGrafter"/>
</dbReference>
<dbReference type="Proteomes" id="UP000267096">
    <property type="component" value="Unassembled WGS sequence"/>
</dbReference>
<evidence type="ECO:0000256" key="6">
    <source>
        <dbReference type="SAM" id="MobiDB-lite"/>
    </source>
</evidence>
<evidence type="ECO:0000313" key="9">
    <source>
        <dbReference type="WBParaSite" id="ASIM_0002007201-mRNA-1"/>
    </source>
</evidence>
<evidence type="ECO:0000256" key="2">
    <source>
        <dbReference type="ARBA" id="ARBA00022723"/>
    </source>
</evidence>
<dbReference type="EMBL" id="UYRR01037261">
    <property type="protein sequence ID" value="VDK69744.1"/>
    <property type="molecule type" value="Genomic_DNA"/>
</dbReference>
<proteinExistence type="predicted"/>
<name>A0A0M3KGF9_ANISI</name>
<dbReference type="GO" id="GO:0048188">
    <property type="term" value="C:Set1C/COMPASS complex"/>
    <property type="evidence" value="ECO:0007669"/>
    <property type="project" value="InterPro"/>
</dbReference>
<dbReference type="AlphaFoldDB" id="A0A0M3KGF9"/>
<reference evidence="7 8" key="2">
    <citation type="submission" date="2018-11" db="EMBL/GenBank/DDBJ databases">
        <authorList>
            <consortium name="Pathogen Informatics"/>
        </authorList>
    </citation>
    <scope>NUCLEOTIDE SEQUENCE [LARGE SCALE GENOMIC DNA]</scope>
</reference>
<dbReference type="WBParaSite" id="ASIM_0002007201-mRNA-1">
    <property type="protein sequence ID" value="ASIM_0002007201-mRNA-1"/>
    <property type="gene ID" value="ASIM_0002007201"/>
</dbReference>
<feature type="compositionally biased region" description="Basic and acidic residues" evidence="6">
    <location>
        <begin position="50"/>
        <end position="62"/>
    </location>
</feature>
<evidence type="ECO:0000256" key="4">
    <source>
        <dbReference type="ARBA" id="ARBA00022833"/>
    </source>
</evidence>
<dbReference type="PANTHER" id="PTHR46174">
    <property type="entry name" value="CXXC-TYPE ZINC FINGER PROTEIN 1"/>
    <property type="match status" value="1"/>
</dbReference>
<sequence>MKHGNWSTDDESSKGGSTNSFSTNTTGSQHPAIGGAQKGKRGRKKGWRKGKNEKDSSKDHYASVRAKGGAMNNDIVSYGTDRTFTLDERRHIASATYRACTRRNAPVEKIKEDPKQCFGPGCTKASRFNSKYCSDECGMRLARKRLEMVLPGRVSDFYDQLPNATARSMRLRAALEQRIQQLSNETRILASYRAEVHRWISLCSFAFLQTITDYEPVEEDDDKGSSDTDFMKQVIFLIETYG</sequence>
<organism evidence="9">
    <name type="scientific">Anisakis simplex</name>
    <name type="common">Herring worm</name>
    <dbReference type="NCBI Taxonomy" id="6269"/>
    <lineage>
        <taxon>Eukaryota</taxon>
        <taxon>Metazoa</taxon>
        <taxon>Ecdysozoa</taxon>
        <taxon>Nematoda</taxon>
        <taxon>Chromadorea</taxon>
        <taxon>Rhabditida</taxon>
        <taxon>Spirurina</taxon>
        <taxon>Ascaridomorpha</taxon>
        <taxon>Ascaridoidea</taxon>
        <taxon>Anisakidae</taxon>
        <taxon>Anisakis</taxon>
        <taxon>Anisakis simplex complex</taxon>
    </lineage>
</organism>
<keyword evidence="8" id="KW-1185">Reference proteome</keyword>
<evidence type="ECO:0000256" key="3">
    <source>
        <dbReference type="ARBA" id="ARBA00022771"/>
    </source>
</evidence>
<keyword evidence="5" id="KW-0539">Nucleus</keyword>
<dbReference type="InterPro" id="IPR037869">
    <property type="entry name" value="Spp1/CFP1"/>
</dbReference>
<keyword evidence="4" id="KW-0862">Zinc</keyword>
<comment type="subcellular location">
    <subcellularLocation>
        <location evidence="1">Nucleus</location>
    </subcellularLocation>
</comment>
<feature type="compositionally biased region" description="Basic residues" evidence="6">
    <location>
        <begin position="38"/>
        <end position="49"/>
    </location>
</feature>
<feature type="compositionally biased region" description="Low complexity" evidence="6">
    <location>
        <begin position="14"/>
        <end position="28"/>
    </location>
</feature>
<reference evidence="9" key="1">
    <citation type="submission" date="2017-02" db="UniProtKB">
        <authorList>
            <consortium name="WormBaseParasite"/>
        </authorList>
    </citation>
    <scope>IDENTIFICATION</scope>
</reference>
<accession>A0A0M3KGF9</accession>
<keyword evidence="3" id="KW-0863">Zinc-finger</keyword>
<gene>
    <name evidence="7" type="ORF">ASIM_LOCUS19453</name>
</gene>
<keyword evidence="2" id="KW-0479">Metal-binding</keyword>
<evidence type="ECO:0000256" key="5">
    <source>
        <dbReference type="ARBA" id="ARBA00023242"/>
    </source>
</evidence>
<evidence type="ECO:0000313" key="7">
    <source>
        <dbReference type="EMBL" id="VDK69744.1"/>
    </source>
</evidence>
<dbReference type="GO" id="GO:0008270">
    <property type="term" value="F:zinc ion binding"/>
    <property type="evidence" value="ECO:0007669"/>
    <property type="project" value="UniProtKB-KW"/>
</dbReference>
<evidence type="ECO:0000256" key="1">
    <source>
        <dbReference type="ARBA" id="ARBA00004123"/>
    </source>
</evidence>
<dbReference type="PANTHER" id="PTHR46174:SF1">
    <property type="entry name" value="CXXC-TYPE ZINC FINGER PROTEIN 1"/>
    <property type="match status" value="1"/>
</dbReference>
<feature type="region of interest" description="Disordered" evidence="6">
    <location>
        <begin position="1"/>
        <end position="66"/>
    </location>
</feature>